<dbReference type="Gene3D" id="3.40.309.10">
    <property type="entry name" value="Aldehyde Dehydrogenase, Chain A, domain 2"/>
    <property type="match status" value="1"/>
</dbReference>
<dbReference type="InterPro" id="IPR016161">
    <property type="entry name" value="Ald_DH/histidinol_DH"/>
</dbReference>
<comment type="similarity">
    <text evidence="1">Belongs to the aldehyde dehydrogenase family.</text>
</comment>
<feature type="domain" description="Aldehyde dehydrogenase" evidence="3">
    <location>
        <begin position="2"/>
        <end position="432"/>
    </location>
</feature>
<dbReference type="Proteomes" id="UP000593594">
    <property type="component" value="Chromosome"/>
</dbReference>
<dbReference type="PANTHER" id="PTHR42991:SF1">
    <property type="entry name" value="ALDEHYDE DEHYDROGENASE"/>
    <property type="match status" value="1"/>
</dbReference>
<dbReference type="PANTHER" id="PTHR42991">
    <property type="entry name" value="ALDEHYDE DEHYDROGENASE"/>
    <property type="match status" value="1"/>
</dbReference>
<dbReference type="EMBL" id="CP058214">
    <property type="protein sequence ID" value="QPC43892.1"/>
    <property type="molecule type" value="Genomic_DNA"/>
</dbReference>
<keyword evidence="5" id="KW-1185">Reference proteome</keyword>
<accession>A0A7S8C5Q5</accession>
<evidence type="ECO:0000313" key="4">
    <source>
        <dbReference type="EMBL" id="QPC43892.1"/>
    </source>
</evidence>
<dbReference type="KEGG" id="kmn:HW532_15060"/>
<sequence length="435" mass="45460">MDRDRVDRVVARARDGLRAVRSAPAHARADWLSAAAGIVARGRETFAATIVAEGIKTIREARGEVDRAVGTLRLSAEEAGRIPGETMDFSADPRGTGRWGWIERQPMGVVVAIAPFNDPLNLVAHKVGPALAAGNAVIVKPHPRTPGPARMLRDALLEAGAPHEAVTVFEGGIEETGYLAGHPGTDMVSLTGGRDAGRAVSRAAAGKPVALELGGVAVTILHRDADLDLAIPRIVSGMFSAAGQNCVHVQRLLVDRTLLDDVLDRIGPATKALRTGDPGEESTDMGPVADDAAAQRCRQFVEDALEKGASLVAGGGARGLHVEPTLLLAPEPDARIVREEVFGPVSSIEPVGDLEEALQKARLSGPAIAAAVFTRSLDVPRRLRSLPVGQIVVNDSTDFRLDALPFGGPGAAGLGREGVREAVIAMSQPQVVCVA</sequence>
<dbReference type="InterPro" id="IPR051020">
    <property type="entry name" value="ALDH-related_metabolic_enz"/>
</dbReference>
<dbReference type="InterPro" id="IPR016162">
    <property type="entry name" value="Ald_DH_N"/>
</dbReference>
<dbReference type="GO" id="GO:0008911">
    <property type="term" value="F:lactaldehyde dehydrogenase (NAD+) activity"/>
    <property type="evidence" value="ECO:0007669"/>
    <property type="project" value="TreeGrafter"/>
</dbReference>
<name>A0A7S8C5Q5_9HYPH</name>
<protein>
    <submittedName>
        <fullName evidence="4">Aldehyde dehydrogenase family protein</fullName>
    </submittedName>
</protein>
<dbReference type="SUPFAM" id="SSF53720">
    <property type="entry name" value="ALDH-like"/>
    <property type="match status" value="1"/>
</dbReference>
<reference evidence="4 5" key="1">
    <citation type="submission" date="2020-06" db="EMBL/GenBank/DDBJ databases">
        <title>Genome sequence of 2 isolates from Red Sea Mangroves.</title>
        <authorList>
            <person name="Sefrji F."/>
            <person name="Michoud G."/>
            <person name="Merlino G."/>
            <person name="Daffonchio D."/>
        </authorList>
    </citation>
    <scope>NUCLEOTIDE SEQUENCE [LARGE SCALE GENOMIC DNA]</scope>
    <source>
        <strain evidence="4 5">R1DC25</strain>
    </source>
</reference>
<evidence type="ECO:0000256" key="2">
    <source>
        <dbReference type="ARBA" id="ARBA00023002"/>
    </source>
</evidence>
<proteinExistence type="inferred from homology"/>
<dbReference type="AlphaFoldDB" id="A0A7S8C5Q5"/>
<evidence type="ECO:0000256" key="1">
    <source>
        <dbReference type="ARBA" id="ARBA00009986"/>
    </source>
</evidence>
<dbReference type="RefSeq" id="WP_213161255.1">
    <property type="nucleotide sequence ID" value="NZ_CP058214.1"/>
</dbReference>
<dbReference type="InterPro" id="IPR015590">
    <property type="entry name" value="Aldehyde_DH_dom"/>
</dbReference>
<gene>
    <name evidence="4" type="ORF">HW532_15060</name>
</gene>
<dbReference type="Pfam" id="PF00171">
    <property type="entry name" value="Aldedh"/>
    <property type="match status" value="1"/>
</dbReference>
<evidence type="ECO:0000259" key="3">
    <source>
        <dbReference type="Pfam" id="PF00171"/>
    </source>
</evidence>
<keyword evidence="2" id="KW-0560">Oxidoreductase</keyword>
<dbReference type="InterPro" id="IPR016163">
    <property type="entry name" value="Ald_DH_C"/>
</dbReference>
<dbReference type="Gene3D" id="3.40.605.10">
    <property type="entry name" value="Aldehyde Dehydrogenase, Chain A, domain 1"/>
    <property type="match status" value="1"/>
</dbReference>
<organism evidence="4 5">
    <name type="scientific">Kaustia mangrovi</name>
    <dbReference type="NCBI Taxonomy" id="2593653"/>
    <lineage>
        <taxon>Bacteria</taxon>
        <taxon>Pseudomonadati</taxon>
        <taxon>Pseudomonadota</taxon>
        <taxon>Alphaproteobacteria</taxon>
        <taxon>Hyphomicrobiales</taxon>
        <taxon>Parvibaculaceae</taxon>
        <taxon>Kaustia</taxon>
    </lineage>
</organism>
<evidence type="ECO:0000313" key="5">
    <source>
        <dbReference type="Proteomes" id="UP000593594"/>
    </source>
</evidence>